<keyword evidence="4 6" id="KW-1133">Transmembrane helix</keyword>
<feature type="transmembrane region" description="Helical" evidence="6">
    <location>
        <begin position="123"/>
        <end position="146"/>
    </location>
</feature>
<evidence type="ECO:0000313" key="9">
    <source>
        <dbReference type="EMBL" id="MDK6503173.1"/>
    </source>
</evidence>
<proteinExistence type="predicted"/>
<evidence type="ECO:0000256" key="4">
    <source>
        <dbReference type="ARBA" id="ARBA00022989"/>
    </source>
</evidence>
<dbReference type="PANTHER" id="PTHR30250:SF21">
    <property type="entry name" value="LIPID II FLIPPASE MURJ"/>
    <property type="match status" value="1"/>
</dbReference>
<dbReference type="InterPro" id="IPR024923">
    <property type="entry name" value="PG_synth_SpoVB"/>
</dbReference>
<evidence type="ECO:0000256" key="3">
    <source>
        <dbReference type="ARBA" id="ARBA00022692"/>
    </source>
</evidence>
<sequence length="538" mass="60428">MNKKILSGSFWLSFGSIVSRILGVVYLIPWLIMLGSYHNQLNAQALFNSSYTPYALFLSIGTAGLPSVIAREVSQLNSQNRYKDSLYITKLGFAIMLVMGIACGILLYVTAPMIAKNSPVDSVASATISIRVLVPAVVILPSMSMVRGWFQGNNDMKPYGISQLWEQFARILFILLATLLIIEVFHHDYVTAVYFSVFGACVGAIASYLYLFAYMRKQWGHYRELIENSEPRALNNVSRSLLNLWYASIPFVLLGSFITVTQLVDQLLFKQILISFSHMSKSYVSYLYTIFSANPSKITTVIISLATAVSETSLPLLAGLKYKANDSQESIRKLLLENYRLLLFVLLPVVALGAFAASPIYTVLFSHDSLGAYYLVENIVQSLFAGLVMNSLTLLLALNMNKLAVIYMVEGVLVKIILQVPMTMFMNADGAILSTDISFLLVIWLSYHKLNKTYGVKMGSLLPIIVSNEIYIILLFVYQILFGYRFNDLGRVGSFGYLAIFGLVFLGIYVLLANWMKTSETIFGKKIGYRYYRYKHFE</sequence>
<comment type="subcellular location">
    <subcellularLocation>
        <location evidence="1">Cell membrane</location>
        <topology evidence="1">Multi-pass membrane protein</topology>
    </subcellularLocation>
</comment>
<feature type="transmembrane region" description="Helical" evidence="6">
    <location>
        <begin position="379"/>
        <end position="398"/>
    </location>
</feature>
<feature type="transmembrane region" description="Helical" evidence="6">
    <location>
        <begin position="91"/>
        <end position="111"/>
    </location>
</feature>
<feature type="transmembrane region" description="Helical" evidence="6">
    <location>
        <begin position="12"/>
        <end position="32"/>
    </location>
</feature>
<dbReference type="Proteomes" id="UP000430323">
    <property type="component" value="Unassembled WGS sequence"/>
</dbReference>
<reference evidence="8 13" key="3">
    <citation type="submission" date="2019-09" db="EMBL/GenBank/DDBJ databases">
        <title>Investigation of probiotic properties of different lactic acid bacteria.</title>
        <authorList>
            <person name="Jaomanjaka F."/>
            <person name="Blanc P."/>
        </authorList>
    </citation>
    <scope>NUCLEOTIDE SEQUENCE [LARGE SCALE GENOMIC DNA]</scope>
    <source>
        <strain evidence="8 13">BIO6272</strain>
    </source>
</reference>
<name>A0A2I1WGU7_9LACO</name>
<protein>
    <submittedName>
        <fullName evidence="10">Polysaccharide biosynthesis protein</fullName>
    </submittedName>
</protein>
<keyword evidence="5 6" id="KW-0472">Membrane</keyword>
<keyword evidence="2" id="KW-1003">Cell membrane</keyword>
<feature type="transmembrane region" description="Helical" evidence="6">
    <location>
        <begin position="405"/>
        <end position="424"/>
    </location>
</feature>
<evidence type="ECO:0000313" key="13">
    <source>
        <dbReference type="Proteomes" id="UP000430323"/>
    </source>
</evidence>
<feature type="transmembrane region" description="Helical" evidence="6">
    <location>
        <begin position="341"/>
        <end position="364"/>
    </location>
</feature>
<dbReference type="Proteomes" id="UP001230300">
    <property type="component" value="Unassembled WGS sequence"/>
</dbReference>
<evidence type="ECO:0000313" key="7">
    <source>
        <dbReference type="EMBL" id="KAA8798520.1"/>
    </source>
</evidence>
<dbReference type="InterPro" id="IPR050833">
    <property type="entry name" value="Poly_Biosynth_Transport"/>
</dbReference>
<comment type="caution">
    <text evidence="10">The sequence shown here is derived from an EMBL/GenBank/DDBJ whole genome shotgun (WGS) entry which is preliminary data.</text>
</comment>
<dbReference type="CDD" id="cd13124">
    <property type="entry name" value="MATE_SpoVB_like"/>
    <property type="match status" value="1"/>
</dbReference>
<dbReference type="AlphaFoldDB" id="A0A2I1WGU7"/>
<feature type="transmembrane region" description="Helical" evidence="6">
    <location>
        <begin position="192"/>
        <end position="213"/>
    </location>
</feature>
<feature type="transmembrane region" description="Helical" evidence="6">
    <location>
        <begin position="430"/>
        <end position="447"/>
    </location>
</feature>
<dbReference type="Proteomes" id="UP000235119">
    <property type="component" value="Unassembled WGS sequence"/>
</dbReference>
<feature type="transmembrane region" description="Helical" evidence="6">
    <location>
        <begin position="494"/>
        <end position="516"/>
    </location>
</feature>
<dbReference type="Pfam" id="PF01943">
    <property type="entry name" value="Polysacc_synt"/>
    <property type="match status" value="1"/>
</dbReference>
<evidence type="ECO:0000313" key="10">
    <source>
        <dbReference type="EMBL" id="PLT12098.1"/>
    </source>
</evidence>
<accession>A0A2I1WGU7</accession>
<dbReference type="PANTHER" id="PTHR30250">
    <property type="entry name" value="PST FAMILY PREDICTED COLANIC ACID TRANSPORTER"/>
    <property type="match status" value="1"/>
</dbReference>
<dbReference type="Proteomes" id="UP000322051">
    <property type="component" value="Unassembled WGS sequence"/>
</dbReference>
<reference evidence="10 11" key="1">
    <citation type="submission" date="2017-12" db="EMBL/GenBank/DDBJ databases">
        <title>Phylogenetic diversity of female urinary microbiome.</title>
        <authorList>
            <person name="Thomas-White K."/>
            <person name="Wolfe A.J."/>
        </authorList>
    </citation>
    <scope>NUCLEOTIDE SEQUENCE [LARGE SCALE GENOMIC DNA]</scope>
    <source>
        <strain evidence="10 11">UMB0085</strain>
    </source>
</reference>
<dbReference type="EMBL" id="PKIW01000003">
    <property type="protein sequence ID" value="PLT12098.1"/>
    <property type="molecule type" value="Genomic_DNA"/>
</dbReference>
<feature type="transmembrane region" description="Helical" evidence="6">
    <location>
        <begin position="459"/>
        <end position="482"/>
    </location>
</feature>
<dbReference type="GO" id="GO:0005886">
    <property type="term" value="C:plasma membrane"/>
    <property type="evidence" value="ECO:0007669"/>
    <property type="project" value="UniProtKB-SubCell"/>
</dbReference>
<dbReference type="RefSeq" id="WP_005723674.1">
    <property type="nucleotide sequence ID" value="NZ_AP025162.1"/>
</dbReference>
<evidence type="ECO:0000313" key="11">
    <source>
        <dbReference type="Proteomes" id="UP000235119"/>
    </source>
</evidence>
<evidence type="ECO:0000313" key="12">
    <source>
        <dbReference type="Proteomes" id="UP000322051"/>
    </source>
</evidence>
<feature type="transmembrane region" description="Helical" evidence="6">
    <location>
        <begin position="298"/>
        <end position="320"/>
    </location>
</feature>
<evidence type="ECO:0000256" key="6">
    <source>
        <dbReference type="SAM" id="Phobius"/>
    </source>
</evidence>
<feature type="transmembrane region" description="Helical" evidence="6">
    <location>
        <begin position="244"/>
        <end position="264"/>
    </location>
</feature>
<feature type="transmembrane region" description="Helical" evidence="6">
    <location>
        <begin position="52"/>
        <end position="70"/>
    </location>
</feature>
<keyword evidence="3 6" id="KW-0812">Transmembrane</keyword>
<organism evidence="10 11">
    <name type="scientific">Lactobacillus crispatus</name>
    <dbReference type="NCBI Taxonomy" id="47770"/>
    <lineage>
        <taxon>Bacteria</taxon>
        <taxon>Bacillati</taxon>
        <taxon>Bacillota</taxon>
        <taxon>Bacilli</taxon>
        <taxon>Lactobacillales</taxon>
        <taxon>Lactobacillaceae</taxon>
        <taxon>Lactobacillus</taxon>
    </lineage>
</organism>
<evidence type="ECO:0000313" key="8">
    <source>
        <dbReference type="EMBL" id="KAB1973340.1"/>
    </source>
</evidence>
<reference evidence="7 12" key="2">
    <citation type="submission" date="2019-09" db="EMBL/GenBank/DDBJ databases">
        <title>Comparative analysis of L. crispatus genomes revealed niche specific adaptation to different host and body sites.</title>
        <authorList>
            <person name="Pan M."/>
            <person name="Hidalgo-Cantabrana C."/>
            <person name="Barrangou R."/>
        </authorList>
    </citation>
    <scope>NUCLEOTIDE SEQUENCE [LARGE SCALE GENOMIC DNA]</scope>
    <source>
        <strain evidence="7 12">NCK973</strain>
    </source>
</reference>
<gene>
    <name evidence="10" type="ORF">CYJ79_01105</name>
    <name evidence="7" type="ORF">F1C02_04195</name>
    <name evidence="8" type="ORF">F8251_06140</name>
    <name evidence="9" type="ORF">QP235_08320</name>
</gene>
<feature type="transmembrane region" description="Helical" evidence="6">
    <location>
        <begin position="167"/>
        <end position="186"/>
    </location>
</feature>
<dbReference type="EMBL" id="JASOGN010000034">
    <property type="protein sequence ID" value="MDK6503173.1"/>
    <property type="molecule type" value="Genomic_DNA"/>
</dbReference>
<reference evidence="9" key="4">
    <citation type="submission" date="2023-05" db="EMBL/GenBank/DDBJ databases">
        <title>Cataloging the Phylogenetic Diversity of Human Bladder Bacteria.</title>
        <authorList>
            <person name="Du J."/>
        </authorList>
    </citation>
    <scope>NUCLEOTIDE SEQUENCE</scope>
    <source>
        <strain evidence="9">UMB9226</strain>
    </source>
</reference>
<dbReference type="EMBL" id="WBOB01000027">
    <property type="protein sequence ID" value="KAB1973340.1"/>
    <property type="molecule type" value="Genomic_DNA"/>
</dbReference>
<dbReference type="InterPro" id="IPR002797">
    <property type="entry name" value="Polysacc_synth"/>
</dbReference>
<evidence type="ECO:0000256" key="1">
    <source>
        <dbReference type="ARBA" id="ARBA00004651"/>
    </source>
</evidence>
<evidence type="ECO:0000256" key="2">
    <source>
        <dbReference type="ARBA" id="ARBA00022475"/>
    </source>
</evidence>
<evidence type="ECO:0000256" key="5">
    <source>
        <dbReference type="ARBA" id="ARBA00023136"/>
    </source>
</evidence>
<dbReference type="EMBL" id="VUAO01000008">
    <property type="protein sequence ID" value="KAA8798520.1"/>
    <property type="molecule type" value="Genomic_DNA"/>
</dbReference>